<dbReference type="GO" id="GO:0016787">
    <property type="term" value="F:hydrolase activity"/>
    <property type="evidence" value="ECO:0007669"/>
    <property type="project" value="UniProtKB-KW"/>
</dbReference>
<evidence type="ECO:0000259" key="1">
    <source>
        <dbReference type="Pfam" id="PF12697"/>
    </source>
</evidence>
<dbReference type="Pfam" id="PF12697">
    <property type="entry name" value="Abhydrolase_6"/>
    <property type="match status" value="1"/>
</dbReference>
<protein>
    <submittedName>
        <fullName evidence="2">Alpha/beta fold hydrolase</fullName>
    </submittedName>
</protein>
<reference evidence="3" key="1">
    <citation type="journal article" date="2019" name="Int. J. Syst. Evol. Microbiol.">
        <title>The Global Catalogue of Microorganisms (GCM) 10K type strain sequencing project: providing services to taxonomists for standard genome sequencing and annotation.</title>
        <authorList>
            <consortium name="The Broad Institute Genomics Platform"/>
            <consortium name="The Broad Institute Genome Sequencing Center for Infectious Disease"/>
            <person name="Wu L."/>
            <person name="Ma J."/>
        </authorList>
    </citation>
    <scope>NUCLEOTIDE SEQUENCE [LARGE SCALE GENOMIC DNA]</scope>
    <source>
        <strain evidence="3">KCTC 52237</strain>
    </source>
</reference>
<dbReference type="SUPFAM" id="SSF53474">
    <property type="entry name" value="alpha/beta-Hydrolases"/>
    <property type="match status" value="1"/>
</dbReference>
<dbReference type="InterPro" id="IPR050266">
    <property type="entry name" value="AB_hydrolase_sf"/>
</dbReference>
<evidence type="ECO:0000313" key="3">
    <source>
        <dbReference type="Proteomes" id="UP001595555"/>
    </source>
</evidence>
<keyword evidence="3" id="KW-1185">Reference proteome</keyword>
<dbReference type="RefSeq" id="WP_378118690.1">
    <property type="nucleotide sequence ID" value="NZ_JBHRTF010000004.1"/>
</dbReference>
<evidence type="ECO:0000313" key="2">
    <source>
        <dbReference type="EMBL" id="MFC3115917.1"/>
    </source>
</evidence>
<dbReference type="PRINTS" id="PR00111">
    <property type="entry name" value="ABHYDROLASE"/>
</dbReference>
<dbReference type="PANTHER" id="PTHR43798">
    <property type="entry name" value="MONOACYLGLYCEROL LIPASE"/>
    <property type="match status" value="1"/>
</dbReference>
<feature type="domain" description="AB hydrolase-1" evidence="1">
    <location>
        <begin position="4"/>
        <end position="240"/>
    </location>
</feature>
<dbReference type="Gene3D" id="3.40.50.1820">
    <property type="entry name" value="alpha/beta hydrolase"/>
    <property type="match status" value="1"/>
</dbReference>
<organism evidence="2 3">
    <name type="scientific">Cellvibrio fontiphilus</name>
    <dbReference type="NCBI Taxonomy" id="1815559"/>
    <lineage>
        <taxon>Bacteria</taxon>
        <taxon>Pseudomonadati</taxon>
        <taxon>Pseudomonadota</taxon>
        <taxon>Gammaproteobacteria</taxon>
        <taxon>Cellvibrionales</taxon>
        <taxon>Cellvibrionaceae</taxon>
        <taxon>Cellvibrio</taxon>
    </lineage>
</organism>
<dbReference type="Proteomes" id="UP001595555">
    <property type="component" value="Unassembled WGS sequence"/>
</dbReference>
<gene>
    <name evidence="2" type="ORF">ACFODX_10140</name>
</gene>
<name>A0ABV7FEG4_9GAMM</name>
<proteinExistence type="predicted"/>
<accession>A0ABV7FEG4</accession>
<comment type="caution">
    <text evidence="2">The sequence shown here is derived from an EMBL/GenBank/DDBJ whole genome shotgun (WGS) entry which is preliminary data.</text>
</comment>
<keyword evidence="2" id="KW-0378">Hydrolase</keyword>
<dbReference type="InterPro" id="IPR000073">
    <property type="entry name" value="AB_hydrolase_1"/>
</dbReference>
<dbReference type="InterPro" id="IPR029058">
    <property type="entry name" value="AB_hydrolase_fold"/>
</dbReference>
<sequence>MHFILLRGLAREAGHWLEFPASLRNSLGSHCKVHCIDFPGCGKYHRAPALSSITAMTDHARTEMQTRIHQSQGEPVYLLGISMGGMVALDWVQRFPQEINGLVLINSSSGNQPFWWRLQPGAWPTMALALLLPERQREALVLRRVSNRPVDYQQRLQQWLAIQAQRPISRETIITMLGAAARFVPQVSHFPQGLILASQKDRLVSVQASKALAQRFQWPLHIHPNAGHDLPMDDGDWVVQQLAQWLQGKR</sequence>
<dbReference type="PANTHER" id="PTHR43798:SF33">
    <property type="entry name" value="HYDROLASE, PUTATIVE (AFU_ORTHOLOGUE AFUA_2G14860)-RELATED"/>
    <property type="match status" value="1"/>
</dbReference>
<dbReference type="EMBL" id="JBHRTF010000004">
    <property type="protein sequence ID" value="MFC3115917.1"/>
    <property type="molecule type" value="Genomic_DNA"/>
</dbReference>